<sequence length="79" mass="8828">MLPLIAAMLMTAGIGAFIWIRNGIRKQYKERGWAMFILLIGALLIAGMMLGLPIPNPLDMIMAIFKPVYKPLIAWIEKG</sequence>
<evidence type="ECO:0000313" key="3">
    <source>
        <dbReference type="Proteomes" id="UP001229346"/>
    </source>
</evidence>
<comment type="caution">
    <text evidence="2">The sequence shown here is derived from an EMBL/GenBank/DDBJ whole genome shotgun (WGS) entry which is preliminary data.</text>
</comment>
<keyword evidence="3" id="KW-1185">Reference proteome</keyword>
<feature type="transmembrane region" description="Helical" evidence="1">
    <location>
        <begin position="36"/>
        <end position="54"/>
    </location>
</feature>
<gene>
    <name evidence="2" type="ORF">J2T15_003038</name>
</gene>
<evidence type="ECO:0000256" key="1">
    <source>
        <dbReference type="SAM" id="Phobius"/>
    </source>
</evidence>
<dbReference type="EMBL" id="JAUSSU010000005">
    <property type="protein sequence ID" value="MDQ0113597.1"/>
    <property type="molecule type" value="Genomic_DNA"/>
</dbReference>
<dbReference type="Proteomes" id="UP001229346">
    <property type="component" value="Unassembled WGS sequence"/>
</dbReference>
<evidence type="ECO:0000313" key="2">
    <source>
        <dbReference type="EMBL" id="MDQ0113597.1"/>
    </source>
</evidence>
<organism evidence="2 3">
    <name type="scientific">Paenibacillus harenae</name>
    <dbReference type="NCBI Taxonomy" id="306543"/>
    <lineage>
        <taxon>Bacteria</taxon>
        <taxon>Bacillati</taxon>
        <taxon>Bacillota</taxon>
        <taxon>Bacilli</taxon>
        <taxon>Bacillales</taxon>
        <taxon>Paenibacillaceae</taxon>
        <taxon>Paenibacillus</taxon>
    </lineage>
</organism>
<dbReference type="RefSeq" id="WP_307204804.1">
    <property type="nucleotide sequence ID" value="NZ_JAUSST010000005.1"/>
</dbReference>
<feature type="transmembrane region" description="Helical" evidence="1">
    <location>
        <begin position="6"/>
        <end position="24"/>
    </location>
</feature>
<accession>A0ABT9U1V3</accession>
<reference evidence="2 3" key="1">
    <citation type="submission" date="2023-07" db="EMBL/GenBank/DDBJ databases">
        <title>Sorghum-associated microbial communities from plants grown in Nebraska, USA.</title>
        <authorList>
            <person name="Schachtman D."/>
        </authorList>
    </citation>
    <scope>NUCLEOTIDE SEQUENCE [LARGE SCALE GENOMIC DNA]</scope>
    <source>
        <strain evidence="2 3">CC482</strain>
    </source>
</reference>
<name>A0ABT9U1V3_PAEHA</name>
<protein>
    <submittedName>
        <fullName evidence="2">Uncharacterized protein</fullName>
    </submittedName>
</protein>
<keyword evidence="1" id="KW-1133">Transmembrane helix</keyword>
<keyword evidence="1" id="KW-0812">Transmembrane</keyword>
<proteinExistence type="predicted"/>
<keyword evidence="1" id="KW-0472">Membrane</keyword>